<dbReference type="Proteomes" id="UP000031594">
    <property type="component" value="Unassembled WGS sequence"/>
</dbReference>
<dbReference type="EMBL" id="CP037899">
    <property type="protein sequence ID" value="QDQ41846.1"/>
    <property type="molecule type" value="Genomic_DNA"/>
</dbReference>
<evidence type="ECO:0000256" key="8">
    <source>
        <dbReference type="RuleBase" id="RU366003"/>
    </source>
</evidence>
<dbReference type="GO" id="GO:0000105">
    <property type="term" value="P:L-histidine biosynthetic process"/>
    <property type="evidence" value="ECO:0007669"/>
    <property type="project" value="UniProtKB-UniRule"/>
</dbReference>
<dbReference type="InterPro" id="IPR004013">
    <property type="entry name" value="PHP_dom"/>
</dbReference>
<comment type="catalytic activity">
    <reaction evidence="7 8">
        <text>L-histidinol phosphate + H2O = L-histidinol + phosphate</text>
        <dbReference type="Rhea" id="RHEA:14465"/>
        <dbReference type="ChEBI" id="CHEBI:15377"/>
        <dbReference type="ChEBI" id="CHEBI:43474"/>
        <dbReference type="ChEBI" id="CHEBI:57699"/>
        <dbReference type="ChEBI" id="CHEBI:57980"/>
        <dbReference type="EC" id="3.1.3.15"/>
    </reaction>
</comment>
<evidence type="ECO:0000313" key="13">
    <source>
        <dbReference type="Proteomes" id="UP000315925"/>
    </source>
</evidence>
<dbReference type="KEGG" id="mkc:kam1_598"/>
<keyword evidence="5 8" id="KW-0378">Hydrolase</keyword>
<dbReference type="GO" id="GO:0004401">
    <property type="term" value="F:histidinol-phosphatase activity"/>
    <property type="evidence" value="ECO:0007669"/>
    <property type="project" value="UniProtKB-UniRule"/>
</dbReference>
<dbReference type="Gene3D" id="3.20.20.140">
    <property type="entry name" value="Metal-dependent hydrolases"/>
    <property type="match status" value="1"/>
</dbReference>
<evidence type="ECO:0000256" key="4">
    <source>
        <dbReference type="ARBA" id="ARBA00022605"/>
    </source>
</evidence>
<evidence type="ECO:0000256" key="6">
    <source>
        <dbReference type="ARBA" id="ARBA00023102"/>
    </source>
</evidence>
<evidence type="ECO:0000313" key="11">
    <source>
        <dbReference type="EMBL" id="QDQ41846.1"/>
    </source>
</evidence>
<evidence type="ECO:0000259" key="9">
    <source>
        <dbReference type="Pfam" id="PF02811"/>
    </source>
</evidence>
<evidence type="ECO:0000256" key="5">
    <source>
        <dbReference type="ARBA" id="ARBA00022801"/>
    </source>
</evidence>
<dbReference type="PANTHER" id="PTHR21039">
    <property type="entry name" value="HISTIDINOL PHOSPHATASE-RELATED"/>
    <property type="match status" value="1"/>
</dbReference>
<dbReference type="EMBL" id="JQNX01000003">
    <property type="protein sequence ID" value="KIE58756.1"/>
    <property type="molecule type" value="Genomic_DNA"/>
</dbReference>
<dbReference type="NCBIfam" id="TIGR01856">
    <property type="entry name" value="hisJ_fam"/>
    <property type="match status" value="1"/>
</dbReference>
<evidence type="ECO:0000256" key="7">
    <source>
        <dbReference type="ARBA" id="ARBA00049158"/>
    </source>
</evidence>
<organism evidence="11 13">
    <name type="scientific">Methylacidiphilum kamchatkense Kam1</name>
    <dbReference type="NCBI Taxonomy" id="1202785"/>
    <lineage>
        <taxon>Bacteria</taxon>
        <taxon>Pseudomonadati</taxon>
        <taxon>Verrucomicrobiota</taxon>
        <taxon>Methylacidiphilae</taxon>
        <taxon>Methylacidiphilales</taxon>
        <taxon>Methylacidiphilaceae</taxon>
        <taxon>Methylacidiphilum (ex Ratnadevi et al. 2023)</taxon>
    </lineage>
</organism>
<dbReference type="GO" id="GO:0005737">
    <property type="term" value="C:cytoplasm"/>
    <property type="evidence" value="ECO:0007669"/>
    <property type="project" value="TreeGrafter"/>
</dbReference>
<dbReference type="Proteomes" id="UP000315925">
    <property type="component" value="Chromosome"/>
</dbReference>
<dbReference type="AlphaFoldDB" id="A0A0C1RUW6"/>
<proteinExistence type="inferred from homology"/>
<dbReference type="STRING" id="1202785.A946_04855"/>
<evidence type="ECO:0000256" key="2">
    <source>
        <dbReference type="ARBA" id="ARBA00009152"/>
    </source>
</evidence>
<dbReference type="OrthoDB" id="9775255at2"/>
<sequence>MKIFADYHMHPQGHKLQPYTFKLLDPWAESCLQKGIVDFCFTDHDRYREGIDFKIFYQWKQKFPTLNVRLGIERDNDPVSGHSGLIWVKENWEKLDFVLGSVHFIGDWPFDRNGFEEGFSKRPIDDIYRDYVKNLLQLIDEGFIDSVAHLDLIKIFNYRPKGKIVDYFKPVLEKIKEKNLCLEINTAGWRKPVKEQYPDEEILFKAVEMKIPISIGSDAHSWVEVGKGFSELLPLMHKLGIREFAVFRSHSRQMVAVS</sequence>
<comment type="pathway">
    <text evidence="1 8">Amino-acid biosynthesis; L-histidine biosynthesis; L-histidine from 5-phospho-alpha-D-ribose 1-diphosphate: step 8/9.</text>
</comment>
<keyword evidence="6 8" id="KW-0368">Histidine biosynthesis</keyword>
<keyword evidence="12" id="KW-1185">Reference proteome</keyword>
<evidence type="ECO:0000256" key="1">
    <source>
        <dbReference type="ARBA" id="ARBA00004970"/>
    </source>
</evidence>
<dbReference type="Pfam" id="PF02811">
    <property type="entry name" value="PHP"/>
    <property type="match status" value="1"/>
</dbReference>
<dbReference type="InterPro" id="IPR016195">
    <property type="entry name" value="Pol/histidinol_Pase-like"/>
</dbReference>
<accession>A0A0C1RUW6</accession>
<feature type="domain" description="PHP" evidence="9">
    <location>
        <begin position="24"/>
        <end position="187"/>
    </location>
</feature>
<dbReference type="PANTHER" id="PTHR21039:SF0">
    <property type="entry name" value="HISTIDINOL-PHOSPHATASE"/>
    <property type="match status" value="1"/>
</dbReference>
<dbReference type="RefSeq" id="WP_039721214.1">
    <property type="nucleotide sequence ID" value="NZ_CP037899.1"/>
</dbReference>
<evidence type="ECO:0000313" key="10">
    <source>
        <dbReference type="EMBL" id="KIE58756.1"/>
    </source>
</evidence>
<reference evidence="11" key="2">
    <citation type="journal article" date="2019" name="BMC Genomics">
        <title>Complete genome sequence analysis of the thermoacidophilic verrucomicrobial methanotroph 'Candidatus Methylacidiphilum kamchatkense' strain Kam1 and comparison with its closest relatives.</title>
        <authorList>
            <person name="Kruse T."/>
            <person name="Ratnadevi C.M."/>
            <person name="Erikstad H.A."/>
            <person name="Birkeland N.K."/>
        </authorList>
    </citation>
    <scope>NUCLEOTIDE SEQUENCE</scope>
    <source>
        <strain evidence="11">Kam1</strain>
    </source>
</reference>
<gene>
    <name evidence="10" type="ORF">A946_04855</name>
    <name evidence="11" type="ORF">kam1_598</name>
</gene>
<dbReference type="InterPro" id="IPR010140">
    <property type="entry name" value="Histidinol_P_phosphatase_HisJ"/>
</dbReference>
<reference evidence="10 12" key="1">
    <citation type="submission" date="2014-08" db="EMBL/GenBank/DDBJ databases">
        <title>Methylacidiphilum kamchatkense strain Kam1 draft genome sequence.</title>
        <authorList>
            <person name="Birkeland N.-K."/>
            <person name="Erikstad H.A."/>
        </authorList>
    </citation>
    <scope>NUCLEOTIDE SEQUENCE [LARGE SCALE GENOMIC DNA]</scope>
    <source>
        <strain evidence="10 12">Kam1</strain>
    </source>
</reference>
<keyword evidence="4 8" id="KW-0028">Amino-acid biosynthesis</keyword>
<evidence type="ECO:0000256" key="3">
    <source>
        <dbReference type="ARBA" id="ARBA00013085"/>
    </source>
</evidence>
<comment type="similarity">
    <text evidence="2 8">Belongs to the PHP hydrolase family. HisK subfamily.</text>
</comment>
<reference evidence="13" key="3">
    <citation type="submission" date="2019-03" db="EMBL/GenBank/DDBJ databases">
        <title>Complete genome of Methylacidiphilum kamchatkense Kam1.</title>
        <authorList>
            <person name="Kruse T."/>
            <person name="Murarilal Ratnadevi C."/>
            <person name="Erikstad H.-A."/>
            <person name="Birkeland N.-K."/>
        </authorList>
    </citation>
    <scope>NUCLEOTIDE SEQUENCE [LARGE SCALE GENOMIC DNA]</scope>
    <source>
        <strain evidence="13">kam1</strain>
    </source>
</reference>
<protein>
    <recommendedName>
        <fullName evidence="3 8">Histidinol-phosphatase</fullName>
        <shortName evidence="8">HolPase</shortName>
        <ecNumber evidence="3 8">3.1.3.15</ecNumber>
    </recommendedName>
</protein>
<dbReference type="UniPathway" id="UPA00031">
    <property type="reaction ID" value="UER00013"/>
</dbReference>
<dbReference type="EC" id="3.1.3.15" evidence="3 8"/>
<name>A0A0C1RUW6_9BACT</name>
<dbReference type="SUPFAM" id="SSF89550">
    <property type="entry name" value="PHP domain-like"/>
    <property type="match status" value="1"/>
</dbReference>
<evidence type="ECO:0000313" key="12">
    <source>
        <dbReference type="Proteomes" id="UP000031594"/>
    </source>
</evidence>